<feature type="region of interest" description="Disordered" evidence="1">
    <location>
        <begin position="1"/>
        <end position="31"/>
    </location>
</feature>
<dbReference type="HOGENOM" id="CLU_026936_2_0_1"/>
<dbReference type="GeneID" id="9223494"/>
<organism evidence="3 4">
    <name type="scientific">Arthroderma otae (strain ATCC MYA-4605 / CBS 113480)</name>
    <name type="common">Microsporum canis</name>
    <dbReference type="NCBI Taxonomy" id="554155"/>
    <lineage>
        <taxon>Eukaryota</taxon>
        <taxon>Fungi</taxon>
        <taxon>Dikarya</taxon>
        <taxon>Ascomycota</taxon>
        <taxon>Pezizomycotina</taxon>
        <taxon>Eurotiomycetes</taxon>
        <taxon>Eurotiomycetidae</taxon>
        <taxon>Onygenales</taxon>
        <taxon>Arthrodermataceae</taxon>
        <taxon>Microsporum</taxon>
    </lineage>
</organism>
<feature type="region of interest" description="Disordered" evidence="1">
    <location>
        <begin position="377"/>
        <end position="447"/>
    </location>
</feature>
<accession>C5FDL9</accession>
<dbReference type="GO" id="GO:0019843">
    <property type="term" value="F:rRNA binding"/>
    <property type="evidence" value="ECO:0007669"/>
    <property type="project" value="InterPro"/>
</dbReference>
<feature type="compositionally biased region" description="Basic and acidic residues" evidence="1">
    <location>
        <begin position="300"/>
        <end position="310"/>
    </location>
</feature>
<protein>
    <submittedName>
        <fullName evidence="3">Ribosome biogenesis protein SSF1</fullName>
    </submittedName>
</protein>
<dbReference type="VEuPathDB" id="FungiDB:MCYG_00703"/>
<dbReference type="GO" id="GO:0000027">
    <property type="term" value="P:ribosomal large subunit assembly"/>
    <property type="evidence" value="ECO:0007669"/>
    <property type="project" value="TreeGrafter"/>
</dbReference>
<dbReference type="InterPro" id="IPR007109">
    <property type="entry name" value="Brix"/>
</dbReference>
<dbReference type="RefSeq" id="XP_002850599.1">
    <property type="nucleotide sequence ID" value="XM_002850553.1"/>
</dbReference>
<evidence type="ECO:0000313" key="4">
    <source>
        <dbReference type="Proteomes" id="UP000002035"/>
    </source>
</evidence>
<dbReference type="PROSITE" id="PS50833">
    <property type="entry name" value="BRIX"/>
    <property type="match status" value="1"/>
</dbReference>
<feature type="compositionally biased region" description="Basic and acidic residues" evidence="1">
    <location>
        <begin position="377"/>
        <end position="392"/>
    </location>
</feature>
<sequence length="447" mass="50481">MAKRRVKKRTHVPPPQARAPATKNGAASMNRSPKSMVIRIGAGQVGSSMSQLAKDVRSMMEPDTASRLKERTKNRLKDYTVMTGPLGVTHLLLFSKSSNGNSNLRIALTPRGPTLNFRIENYSLCKDVIKALKRPRGLGKSHTTPPLLVMNNFMSSKEGASSEKIPKHLESLVTTVFQSLFPPISPQTTPLASIRRIMLLDRDQSSKKDTDESFIINLRHYAITTKRIDLSKRIRRLNPKEYRGKEKDKAVPNLGKLNDVADYLLSAGGDAGFTSASETEMDTDAEVEVLESTTRKVLNKKDLQRMKEGGSKSGRSSGSNVEKRAVKLVELGPRMKLKLMKVEEGLCGGRVMWHDYVTKTREEAQKLDASWEKKRKEKELRRKIQKENVERKKALKAKTPREGKDDEEDDSDEIDDEDNWDSEDFIHEEEEEEEAGEEDVEMEEEEA</sequence>
<dbReference type="STRING" id="554155.C5FDL9"/>
<dbReference type="AlphaFoldDB" id="C5FDL9"/>
<feature type="compositionally biased region" description="Basic residues" evidence="1">
    <location>
        <begin position="1"/>
        <end position="11"/>
    </location>
</feature>
<proteinExistence type="predicted"/>
<dbReference type="InterPro" id="IPR045112">
    <property type="entry name" value="PPAN-like"/>
</dbReference>
<dbReference type="PANTHER" id="PTHR12661">
    <property type="entry name" value="PETER PAN-RELATED"/>
    <property type="match status" value="1"/>
</dbReference>
<reference evidence="4" key="1">
    <citation type="journal article" date="2012" name="MBio">
        <title>Comparative genome analysis of Trichophyton rubrum and related dermatophytes reveals candidate genes involved in infection.</title>
        <authorList>
            <person name="Martinez D.A."/>
            <person name="Oliver B.G."/>
            <person name="Graeser Y."/>
            <person name="Goldberg J.M."/>
            <person name="Li W."/>
            <person name="Martinez-Rossi N.M."/>
            <person name="Monod M."/>
            <person name="Shelest E."/>
            <person name="Barton R.C."/>
            <person name="Birch E."/>
            <person name="Brakhage A.A."/>
            <person name="Chen Z."/>
            <person name="Gurr S.J."/>
            <person name="Heiman D."/>
            <person name="Heitman J."/>
            <person name="Kosti I."/>
            <person name="Rossi A."/>
            <person name="Saif S."/>
            <person name="Samalova M."/>
            <person name="Saunders C.W."/>
            <person name="Shea T."/>
            <person name="Summerbell R.C."/>
            <person name="Xu J."/>
            <person name="Young S."/>
            <person name="Zeng Q."/>
            <person name="Birren B.W."/>
            <person name="Cuomo C.A."/>
            <person name="White T.C."/>
        </authorList>
    </citation>
    <scope>NUCLEOTIDE SEQUENCE [LARGE SCALE GENOMIC DNA]</scope>
    <source>
        <strain evidence="4">ATCC MYA-4605 / CBS 113480</strain>
    </source>
</reference>
<dbReference type="Pfam" id="PF04427">
    <property type="entry name" value="Brix"/>
    <property type="match status" value="1"/>
</dbReference>
<evidence type="ECO:0000259" key="2">
    <source>
        <dbReference type="PROSITE" id="PS50833"/>
    </source>
</evidence>
<dbReference type="OrthoDB" id="10261452at2759"/>
<name>C5FDL9_ARTOC</name>
<dbReference type="eggNOG" id="KOG2963">
    <property type="taxonomic scope" value="Eukaryota"/>
</dbReference>
<dbReference type="GO" id="GO:0006364">
    <property type="term" value="P:rRNA processing"/>
    <property type="evidence" value="ECO:0007669"/>
    <property type="project" value="InterPro"/>
</dbReference>
<dbReference type="EMBL" id="DS995701">
    <property type="protein sequence ID" value="EEQ27815.1"/>
    <property type="molecule type" value="Genomic_DNA"/>
</dbReference>
<dbReference type="Proteomes" id="UP000002035">
    <property type="component" value="Unassembled WGS sequence"/>
</dbReference>
<feature type="domain" description="Brix" evidence="2">
    <location>
        <begin position="35"/>
        <end position="348"/>
    </location>
</feature>
<evidence type="ECO:0000256" key="1">
    <source>
        <dbReference type="SAM" id="MobiDB-lite"/>
    </source>
</evidence>
<dbReference type="GO" id="GO:0030687">
    <property type="term" value="C:preribosome, large subunit precursor"/>
    <property type="evidence" value="ECO:0007669"/>
    <property type="project" value="TreeGrafter"/>
</dbReference>
<feature type="compositionally biased region" description="Acidic residues" evidence="1">
    <location>
        <begin position="405"/>
        <end position="447"/>
    </location>
</feature>
<dbReference type="OMA" id="KDYTVMT"/>
<dbReference type="PANTHER" id="PTHR12661:SF5">
    <property type="entry name" value="SUPPRESSOR OF SWI4 1 HOMOLOG"/>
    <property type="match status" value="1"/>
</dbReference>
<feature type="region of interest" description="Disordered" evidence="1">
    <location>
        <begin position="300"/>
        <end position="322"/>
    </location>
</feature>
<evidence type="ECO:0000313" key="3">
    <source>
        <dbReference type="EMBL" id="EEQ27815.1"/>
    </source>
</evidence>
<dbReference type="SMART" id="SM00879">
    <property type="entry name" value="Brix"/>
    <property type="match status" value="1"/>
</dbReference>
<keyword evidence="4" id="KW-1185">Reference proteome</keyword>
<gene>
    <name evidence="3" type="ORF">MCYG_00703</name>
</gene>